<dbReference type="RefSeq" id="WP_015162535.1">
    <property type="nucleotide sequence ID" value="NC_019697.1"/>
</dbReference>
<dbReference type="STRING" id="1173020.Cha6605_5578"/>
<proteinExistence type="predicted"/>
<keyword evidence="2" id="KW-1185">Reference proteome</keyword>
<evidence type="ECO:0000313" key="2">
    <source>
        <dbReference type="Proteomes" id="UP000010366"/>
    </source>
</evidence>
<name>K9UP52_CHAP6</name>
<sequence>MENQQKNQESIEPIPEKLANYIKVHQPDFKAIENLLVNNTTPQWGFDSAWIEKSDLKGGSSPLSKQMNGVSLWYLENLIIINILDKQSLPTADISRDLVAIERIQQSFQSQPSLVGQLFGRFG</sequence>
<accession>K9UP52</accession>
<protein>
    <submittedName>
        <fullName evidence="1">Uncharacterized protein</fullName>
    </submittedName>
</protein>
<organism evidence="1 2">
    <name type="scientific">Chamaesiphon minutus (strain ATCC 27169 / PCC 6605)</name>
    <dbReference type="NCBI Taxonomy" id="1173020"/>
    <lineage>
        <taxon>Bacteria</taxon>
        <taxon>Bacillati</taxon>
        <taxon>Cyanobacteriota</taxon>
        <taxon>Cyanophyceae</taxon>
        <taxon>Gomontiellales</taxon>
        <taxon>Chamaesiphonaceae</taxon>
        <taxon>Chamaesiphon</taxon>
    </lineage>
</organism>
<dbReference type="KEGG" id="cmp:Cha6605_5578"/>
<gene>
    <name evidence="1" type="ORF">Cha6605_5578</name>
</gene>
<dbReference type="EMBL" id="CP003600">
    <property type="protein sequence ID" value="AFY96453.1"/>
    <property type="molecule type" value="Genomic_DNA"/>
</dbReference>
<evidence type="ECO:0000313" key="1">
    <source>
        <dbReference type="EMBL" id="AFY96453.1"/>
    </source>
</evidence>
<dbReference type="HOGENOM" id="CLU_2011182_0_0_3"/>
<dbReference type="OrthoDB" id="454454at2"/>
<dbReference type="AlphaFoldDB" id="K9UP52"/>
<reference evidence="1 2" key="1">
    <citation type="submission" date="2012-05" db="EMBL/GenBank/DDBJ databases">
        <title>Finished chromosome of genome of Chamaesiphon sp. PCC 6605.</title>
        <authorList>
            <consortium name="US DOE Joint Genome Institute"/>
            <person name="Gugger M."/>
            <person name="Coursin T."/>
            <person name="Rippka R."/>
            <person name="Tandeau De Marsac N."/>
            <person name="Huntemann M."/>
            <person name="Wei C.-L."/>
            <person name="Han J."/>
            <person name="Detter J.C."/>
            <person name="Han C."/>
            <person name="Tapia R."/>
            <person name="Chen A."/>
            <person name="Kyrpides N."/>
            <person name="Mavromatis K."/>
            <person name="Markowitz V."/>
            <person name="Szeto E."/>
            <person name="Ivanova N."/>
            <person name="Pagani I."/>
            <person name="Pati A."/>
            <person name="Goodwin L."/>
            <person name="Nordberg H.P."/>
            <person name="Cantor M.N."/>
            <person name="Hua S.X."/>
            <person name="Woyke T."/>
            <person name="Kerfeld C.A."/>
        </authorList>
    </citation>
    <scope>NUCLEOTIDE SEQUENCE [LARGE SCALE GENOMIC DNA]</scope>
    <source>
        <strain evidence="2">ATCC 27169 / PCC 6605</strain>
    </source>
</reference>
<dbReference type="Proteomes" id="UP000010366">
    <property type="component" value="Chromosome"/>
</dbReference>